<feature type="non-terminal residue" evidence="6">
    <location>
        <position position="1"/>
    </location>
</feature>
<feature type="compositionally biased region" description="Polar residues" evidence="4">
    <location>
        <begin position="226"/>
        <end position="256"/>
    </location>
</feature>
<feature type="domain" description="B30.2/SPRY" evidence="5">
    <location>
        <begin position="46"/>
        <end position="229"/>
    </location>
</feature>
<feature type="region of interest" description="Disordered" evidence="4">
    <location>
        <begin position="321"/>
        <end position="340"/>
    </location>
</feature>
<dbReference type="InterPro" id="IPR037353">
    <property type="entry name" value="ASH2"/>
</dbReference>
<dbReference type="AlphaFoldDB" id="A0A165UQ66"/>
<dbReference type="InterPro" id="IPR003877">
    <property type="entry name" value="SPRY_dom"/>
</dbReference>
<dbReference type="Gene3D" id="2.60.120.920">
    <property type="match status" value="1"/>
</dbReference>
<accession>A0A165UQ66</accession>
<dbReference type="InParanoid" id="A0A165UQ66"/>
<gene>
    <name evidence="6" type="ORF">NEOLEDRAFT_1045369</name>
</gene>
<dbReference type="GO" id="GO:0000976">
    <property type="term" value="F:transcription cis-regulatory region binding"/>
    <property type="evidence" value="ECO:0007669"/>
    <property type="project" value="TreeGrafter"/>
</dbReference>
<evidence type="ECO:0000313" key="6">
    <source>
        <dbReference type="EMBL" id="KZT28527.1"/>
    </source>
</evidence>
<dbReference type="PROSITE" id="PS50188">
    <property type="entry name" value="B302_SPRY"/>
    <property type="match status" value="1"/>
</dbReference>
<dbReference type="GO" id="GO:0048188">
    <property type="term" value="C:Set1C/COMPASS complex"/>
    <property type="evidence" value="ECO:0007669"/>
    <property type="project" value="InterPro"/>
</dbReference>
<dbReference type="InterPro" id="IPR001870">
    <property type="entry name" value="B30.2/SPRY"/>
</dbReference>
<organism evidence="6 7">
    <name type="scientific">Neolentinus lepideus HHB14362 ss-1</name>
    <dbReference type="NCBI Taxonomy" id="1314782"/>
    <lineage>
        <taxon>Eukaryota</taxon>
        <taxon>Fungi</taxon>
        <taxon>Dikarya</taxon>
        <taxon>Basidiomycota</taxon>
        <taxon>Agaricomycotina</taxon>
        <taxon>Agaricomycetes</taxon>
        <taxon>Gloeophyllales</taxon>
        <taxon>Gloeophyllaceae</taxon>
        <taxon>Neolentinus</taxon>
    </lineage>
</organism>
<evidence type="ECO:0000256" key="4">
    <source>
        <dbReference type="SAM" id="MobiDB-lite"/>
    </source>
</evidence>
<dbReference type="SUPFAM" id="SSF49899">
    <property type="entry name" value="Concanavalin A-like lectins/glucanases"/>
    <property type="match status" value="1"/>
</dbReference>
<dbReference type="STRING" id="1314782.A0A165UQ66"/>
<protein>
    <recommendedName>
        <fullName evidence="5">B30.2/SPRY domain-containing protein</fullName>
    </recommendedName>
</protein>
<evidence type="ECO:0000256" key="2">
    <source>
        <dbReference type="ARBA" id="ARBA00023242"/>
    </source>
</evidence>
<reference evidence="6 7" key="1">
    <citation type="journal article" date="2016" name="Mol. Biol. Evol.">
        <title>Comparative Genomics of Early-Diverging Mushroom-Forming Fungi Provides Insights into the Origins of Lignocellulose Decay Capabilities.</title>
        <authorList>
            <person name="Nagy L.G."/>
            <person name="Riley R."/>
            <person name="Tritt A."/>
            <person name="Adam C."/>
            <person name="Daum C."/>
            <person name="Floudas D."/>
            <person name="Sun H."/>
            <person name="Yadav J.S."/>
            <person name="Pangilinan J."/>
            <person name="Larsson K.H."/>
            <person name="Matsuura K."/>
            <person name="Barry K."/>
            <person name="Labutti K."/>
            <person name="Kuo R."/>
            <person name="Ohm R.A."/>
            <person name="Bhattacharya S.S."/>
            <person name="Shirouzu T."/>
            <person name="Yoshinaga Y."/>
            <person name="Martin F.M."/>
            <person name="Grigoriev I.V."/>
            <person name="Hibbett D.S."/>
        </authorList>
    </citation>
    <scope>NUCLEOTIDE SEQUENCE [LARGE SCALE GENOMIC DNA]</scope>
    <source>
        <strain evidence="6 7">HHB14362 ss-1</strain>
    </source>
</reference>
<comment type="similarity">
    <text evidence="3">Belongs to the cclA family.</text>
</comment>
<sequence length="402" mass="43577">ALANRPRLSISRHPILTPVAEIDGEVYHAADCPAYNHIGFRYVPAGISPPGSILPCTTIESAPPAFRVSWEDRAQAIKLTQDALGLLGDKGYSSARCNAPLREGAWYMEVEIAHNSPGHVRLGFARREAPLNAPVGVDGYSYAVRDLTGDKVHLGRPRPYGRPFGAGDVVGMYISLPPMRKPDPRDPADPAHIQRERIAIEVKGQEYFESLEYPVSKEMAALCNAPSASPDTASSNPTSAIPSNHPTSPSKKSATVKNLPHQPKGPSAPAPPSSKHAAPPPLRPLPTLGPRSRIAFSVNGEPQGTAFHDLLAFLPLPPPRDAAKKKARARPGGPKVHWENAHDDGTTGYYPALSLFNQARVRVNPGPAFAFPPPADGEEKWRPVCERYAEYMREQWALDAEE</sequence>
<dbReference type="InterPro" id="IPR043136">
    <property type="entry name" value="B30.2/SPRY_sf"/>
</dbReference>
<evidence type="ECO:0000259" key="5">
    <source>
        <dbReference type="PROSITE" id="PS50188"/>
    </source>
</evidence>
<dbReference type="Proteomes" id="UP000076761">
    <property type="component" value="Unassembled WGS sequence"/>
</dbReference>
<feature type="region of interest" description="Disordered" evidence="4">
    <location>
        <begin position="225"/>
        <end position="294"/>
    </location>
</feature>
<dbReference type="SMART" id="SM00449">
    <property type="entry name" value="SPRY"/>
    <property type="match status" value="1"/>
</dbReference>
<dbReference type="CDD" id="cd12872">
    <property type="entry name" value="SPRY_Ash2"/>
    <property type="match status" value="1"/>
</dbReference>
<feature type="compositionally biased region" description="Pro residues" evidence="4">
    <location>
        <begin position="266"/>
        <end position="284"/>
    </location>
</feature>
<dbReference type="InterPro" id="IPR013320">
    <property type="entry name" value="ConA-like_dom_sf"/>
</dbReference>
<evidence type="ECO:0000313" key="7">
    <source>
        <dbReference type="Proteomes" id="UP000076761"/>
    </source>
</evidence>
<evidence type="ECO:0000256" key="1">
    <source>
        <dbReference type="ARBA" id="ARBA00004123"/>
    </source>
</evidence>
<keyword evidence="7" id="KW-1185">Reference proteome</keyword>
<name>A0A165UQ66_9AGAM</name>
<dbReference type="PANTHER" id="PTHR10598:SF0">
    <property type="entry name" value="SET1_ASH2 HISTONE METHYLTRANSFERASE COMPLEX SUBUNIT ASH2"/>
    <property type="match status" value="1"/>
</dbReference>
<evidence type="ECO:0000256" key="3">
    <source>
        <dbReference type="ARBA" id="ARBA00038149"/>
    </source>
</evidence>
<dbReference type="OrthoDB" id="10266026at2759"/>
<dbReference type="PANTHER" id="PTHR10598">
    <property type="entry name" value="SET1/ASH2 HISTONE METHYLTRANSFERASE COMPLEX SUBUNIT ASH2"/>
    <property type="match status" value="1"/>
</dbReference>
<proteinExistence type="inferred from homology"/>
<comment type="subcellular location">
    <subcellularLocation>
        <location evidence="1">Nucleus</location>
    </subcellularLocation>
</comment>
<dbReference type="EMBL" id="KV425557">
    <property type="protein sequence ID" value="KZT28527.1"/>
    <property type="molecule type" value="Genomic_DNA"/>
</dbReference>
<feature type="non-terminal residue" evidence="6">
    <location>
        <position position="402"/>
    </location>
</feature>
<dbReference type="Pfam" id="PF00622">
    <property type="entry name" value="SPRY"/>
    <property type="match status" value="1"/>
</dbReference>
<keyword evidence="2" id="KW-0539">Nucleus</keyword>